<keyword evidence="2" id="KW-0496">Mitochondrion</keyword>
<evidence type="ECO:0000259" key="3">
    <source>
        <dbReference type="SMART" id="SM00484"/>
    </source>
</evidence>
<accession>A0A7S2KZ73</accession>
<dbReference type="SMART" id="SM00484">
    <property type="entry name" value="XPGI"/>
    <property type="match status" value="1"/>
</dbReference>
<dbReference type="SUPFAM" id="SSF88723">
    <property type="entry name" value="PIN domain-like"/>
    <property type="match status" value="1"/>
</dbReference>
<evidence type="ECO:0000313" key="5">
    <source>
        <dbReference type="EMBL" id="CAD9591139.1"/>
    </source>
</evidence>
<dbReference type="PANTHER" id="PTHR11081">
    <property type="entry name" value="FLAP ENDONUCLEASE FAMILY MEMBER"/>
    <property type="match status" value="1"/>
</dbReference>
<feature type="domain" description="XPG N-terminal" evidence="4">
    <location>
        <begin position="1"/>
        <end position="105"/>
    </location>
</feature>
<dbReference type="InterPro" id="IPR006085">
    <property type="entry name" value="XPG_DNA_repair_N"/>
</dbReference>
<proteinExistence type="predicted"/>
<dbReference type="SMART" id="SM00485">
    <property type="entry name" value="XPGN"/>
    <property type="match status" value="1"/>
</dbReference>
<evidence type="ECO:0000259" key="4">
    <source>
        <dbReference type="SMART" id="SM00485"/>
    </source>
</evidence>
<organism evidence="5">
    <name type="scientific">Leptocylindrus danicus</name>
    <dbReference type="NCBI Taxonomy" id="163516"/>
    <lineage>
        <taxon>Eukaryota</taxon>
        <taxon>Sar</taxon>
        <taxon>Stramenopiles</taxon>
        <taxon>Ochrophyta</taxon>
        <taxon>Bacillariophyta</taxon>
        <taxon>Coscinodiscophyceae</taxon>
        <taxon>Chaetocerotophycidae</taxon>
        <taxon>Leptocylindrales</taxon>
        <taxon>Leptocylindraceae</taxon>
        <taxon>Leptocylindrus</taxon>
    </lineage>
</organism>
<sequence length="565" mass="64390">MTVQDLHKDILQRSKEDNANIEDLGECTLGIDLSIYLYRILTHCICVEQYHAGPDVPVTYALSLLRKKHNLLVSRGCTPVYVFDGARHPMKAATDAKRKAARSKVEERIDELKENDEETLKKLKARCVYPREDVLALVVQWFQREGIMHFSAPFEAEWQLVSLERQGLIDGIVSEDGDNIILGARTVITRLDFVTGSCFIYRNHEIWQQESAGAGEWVDHLPELATFLGNDYTKRLYGFSPRKVSSAIMPGYISAKDKDAFLENIECTSKWPKSHDPIFQKPALGFKERFKKVASLFRYPPVFMLHAKDTYGEIDLKNNDSYDVSLVPLNPFGDCEQMCSAMQRKWGEAIGFAGRPSKLLHGDTNADYKSGFCLKIWPRTGEPLPGYAAMAKHEVMSDDDVKAFVSSFLNEYFVEGPNGVCYTLEELFDMASVYIGLTRVSVEDEKLKFLSERGGTVPVLKWANGKVIKRREAIEKLGFHNKTLYIDPWQANIAQIECELHQRFDHLTLGKQKLWRIPGMGGIKKRQVKKDGIFYKVFIDYSFDLPAIIDAGEVEVIPNRRASWF</sequence>
<name>A0A7S2KZ73_9STRA</name>
<dbReference type="Pfam" id="PF00752">
    <property type="entry name" value="XPG_N"/>
    <property type="match status" value="1"/>
</dbReference>
<feature type="domain" description="XPG-I" evidence="3">
    <location>
        <begin position="143"/>
        <end position="212"/>
    </location>
</feature>
<evidence type="ECO:0008006" key="6">
    <source>
        <dbReference type="Google" id="ProtNLM"/>
    </source>
</evidence>
<dbReference type="InterPro" id="IPR029060">
    <property type="entry name" value="PIN-like_dom_sf"/>
</dbReference>
<dbReference type="InterPro" id="IPR006084">
    <property type="entry name" value="XPG/Rad2"/>
</dbReference>
<dbReference type="EMBL" id="HBGY01021365">
    <property type="protein sequence ID" value="CAD9591139.1"/>
    <property type="molecule type" value="Transcribed_RNA"/>
</dbReference>
<evidence type="ECO:0000256" key="1">
    <source>
        <dbReference type="ARBA" id="ARBA00022553"/>
    </source>
</evidence>
<dbReference type="Gene3D" id="3.40.50.1010">
    <property type="entry name" value="5'-nuclease"/>
    <property type="match status" value="1"/>
</dbReference>
<reference evidence="5" key="1">
    <citation type="submission" date="2021-01" db="EMBL/GenBank/DDBJ databases">
        <authorList>
            <person name="Corre E."/>
            <person name="Pelletier E."/>
            <person name="Niang G."/>
            <person name="Scheremetjew M."/>
            <person name="Finn R."/>
            <person name="Kale V."/>
            <person name="Holt S."/>
            <person name="Cochrane G."/>
            <person name="Meng A."/>
            <person name="Brown T."/>
            <person name="Cohen L."/>
        </authorList>
    </citation>
    <scope>NUCLEOTIDE SEQUENCE</scope>
    <source>
        <strain evidence="5">B650</strain>
    </source>
</reference>
<gene>
    <name evidence="5" type="ORF">LDAN0321_LOCUS13442</name>
</gene>
<dbReference type="Pfam" id="PF00867">
    <property type="entry name" value="XPG_I"/>
    <property type="match status" value="1"/>
</dbReference>
<dbReference type="GO" id="GO:0017108">
    <property type="term" value="F:5'-flap endonuclease activity"/>
    <property type="evidence" value="ECO:0007669"/>
    <property type="project" value="TreeGrafter"/>
</dbReference>
<protein>
    <recommendedName>
        <fullName evidence="6">Exonuclease 1</fullName>
    </recommendedName>
</protein>
<dbReference type="InterPro" id="IPR006086">
    <property type="entry name" value="XPG-I_dom"/>
</dbReference>
<dbReference type="AlphaFoldDB" id="A0A7S2KZ73"/>
<evidence type="ECO:0000256" key="2">
    <source>
        <dbReference type="ARBA" id="ARBA00023128"/>
    </source>
</evidence>
<keyword evidence="1" id="KW-0597">Phosphoprotein</keyword>
<dbReference type="PRINTS" id="PR00853">
    <property type="entry name" value="XPGRADSUPER"/>
</dbReference>
<dbReference type="PANTHER" id="PTHR11081:SF32">
    <property type="entry name" value="POST-TRANSCRIPTIONAL REGULATOR MKT1"/>
    <property type="match status" value="1"/>
</dbReference>